<dbReference type="EMBL" id="FNDG01000010">
    <property type="protein sequence ID" value="SDI00498.1"/>
    <property type="molecule type" value="Genomic_DNA"/>
</dbReference>
<proteinExistence type="predicted"/>
<dbReference type="STRING" id="29435.SAMN05216588_11015"/>
<dbReference type="RefSeq" id="WP_084306587.1">
    <property type="nucleotide sequence ID" value="NZ_FNDG01000010.1"/>
</dbReference>
<name>A0A1G8H1F8_9GAMM</name>
<sequence length="230" mass="27066">MNTSLKMDLKGQDFTYPTELEKYEHSGVIGKFKDEWDVDTQEAKEIFEEMKKFLYISALAQKNCIEFEIDEPILMIDKMWHHFIMFTLDYENFCKSFFGKMLHHIPFCTEHLTQKIKELSSKGETLNEYKSRRLQRQLETIQEVFGTETVKKWYVDYSHRYSPERMNMLQRSIYHGDLDRLGSPIDLETVKKSDAKELIQGILRHQSQSMFCGGHGCGVYCSCNSGSLYS</sequence>
<dbReference type="AlphaFoldDB" id="A0A1G8H1F8"/>
<evidence type="ECO:0000313" key="1">
    <source>
        <dbReference type="EMBL" id="SDI00498.1"/>
    </source>
</evidence>
<dbReference type="Proteomes" id="UP000198606">
    <property type="component" value="Unassembled WGS sequence"/>
</dbReference>
<protein>
    <submittedName>
        <fullName evidence="1">Uncharacterized protein</fullName>
    </submittedName>
</protein>
<gene>
    <name evidence="1" type="ORF">SAMN05216588_11015</name>
</gene>
<reference evidence="1 2" key="1">
    <citation type="submission" date="2016-10" db="EMBL/GenBank/DDBJ databases">
        <authorList>
            <person name="de Groot N.N."/>
        </authorList>
    </citation>
    <scope>NUCLEOTIDE SEQUENCE [LARGE SCALE GENOMIC DNA]</scope>
    <source>
        <strain evidence="1 2">LMG 18387</strain>
    </source>
</reference>
<evidence type="ECO:0000313" key="2">
    <source>
        <dbReference type="Proteomes" id="UP000198606"/>
    </source>
</evidence>
<accession>A0A1G8H1F8</accession>
<organism evidence="1 2">
    <name type="scientific">Phytopseudomonas flavescens</name>
    <dbReference type="NCBI Taxonomy" id="29435"/>
    <lineage>
        <taxon>Bacteria</taxon>
        <taxon>Pseudomonadati</taxon>
        <taxon>Pseudomonadota</taxon>
        <taxon>Gammaproteobacteria</taxon>
        <taxon>Pseudomonadales</taxon>
        <taxon>Pseudomonadaceae</taxon>
        <taxon>Phytopseudomonas</taxon>
    </lineage>
</organism>